<feature type="compositionally biased region" description="Polar residues" evidence="6">
    <location>
        <begin position="83"/>
        <end position="95"/>
    </location>
</feature>
<feature type="binding site" evidence="5">
    <location>
        <position position="553"/>
    </location>
    <ligand>
        <name>substrate</name>
    </ligand>
</feature>
<feature type="active site" evidence="4">
    <location>
        <position position="554"/>
    </location>
</feature>
<feature type="domain" description="PARG catalytic Macro" evidence="7">
    <location>
        <begin position="515"/>
        <end position="639"/>
    </location>
</feature>
<dbReference type="InterPro" id="IPR046372">
    <property type="entry name" value="PARG_cat_C"/>
</dbReference>
<comment type="caution">
    <text evidence="9">The sequence shown here is derived from an EMBL/GenBank/DDBJ whole genome shotgun (WGS) entry which is preliminary data.</text>
</comment>
<accession>A0A2A2JRA3</accession>
<feature type="compositionally biased region" description="Basic and acidic residues" evidence="6">
    <location>
        <begin position="208"/>
        <end position="225"/>
    </location>
</feature>
<reference evidence="9 10" key="1">
    <citation type="journal article" date="2017" name="Curr. Biol.">
        <title>Genome architecture and evolution of a unichromosomal asexual nematode.</title>
        <authorList>
            <person name="Fradin H."/>
            <person name="Zegar C."/>
            <person name="Gutwein M."/>
            <person name="Lucas J."/>
            <person name="Kovtun M."/>
            <person name="Corcoran D."/>
            <person name="Baugh L.R."/>
            <person name="Kiontke K."/>
            <person name="Gunsalus K."/>
            <person name="Fitch D.H."/>
            <person name="Piano F."/>
        </authorList>
    </citation>
    <scope>NUCLEOTIDE SEQUENCE [LARGE SCALE GENOMIC DNA]</scope>
    <source>
        <strain evidence="9">PF1309</strain>
    </source>
</reference>
<evidence type="ECO:0000256" key="4">
    <source>
        <dbReference type="PIRSR" id="PIRSR607724-1"/>
    </source>
</evidence>
<dbReference type="GO" id="GO:0006282">
    <property type="term" value="P:regulation of DNA repair"/>
    <property type="evidence" value="ECO:0007669"/>
    <property type="project" value="InterPro"/>
</dbReference>
<proteinExistence type="inferred from homology"/>
<organism evidence="9 10">
    <name type="scientific">Diploscapter pachys</name>
    <dbReference type="NCBI Taxonomy" id="2018661"/>
    <lineage>
        <taxon>Eukaryota</taxon>
        <taxon>Metazoa</taxon>
        <taxon>Ecdysozoa</taxon>
        <taxon>Nematoda</taxon>
        <taxon>Chromadorea</taxon>
        <taxon>Rhabditida</taxon>
        <taxon>Rhabditina</taxon>
        <taxon>Rhabditomorpha</taxon>
        <taxon>Rhabditoidea</taxon>
        <taxon>Rhabditidae</taxon>
        <taxon>Diploscapter</taxon>
    </lineage>
</organism>
<evidence type="ECO:0000313" key="10">
    <source>
        <dbReference type="Proteomes" id="UP000218231"/>
    </source>
</evidence>
<dbReference type="EC" id="3.2.1.143" evidence="2"/>
<evidence type="ECO:0000256" key="3">
    <source>
        <dbReference type="ARBA" id="ARBA00022801"/>
    </source>
</evidence>
<name>A0A2A2JRA3_9BILA</name>
<feature type="domain" description="PARG catalytic Macro" evidence="7">
    <location>
        <begin position="650"/>
        <end position="744"/>
    </location>
</feature>
<dbReference type="GO" id="GO:0009225">
    <property type="term" value="P:nucleotide-sugar metabolic process"/>
    <property type="evidence" value="ECO:0007669"/>
    <property type="project" value="TreeGrafter"/>
</dbReference>
<feature type="domain" description="PARG helical" evidence="8">
    <location>
        <begin position="370"/>
        <end position="491"/>
    </location>
</feature>
<evidence type="ECO:0000256" key="2">
    <source>
        <dbReference type="ARBA" id="ARBA00012255"/>
    </source>
</evidence>
<dbReference type="Proteomes" id="UP000218231">
    <property type="component" value="Unassembled WGS sequence"/>
</dbReference>
<feature type="active site" evidence="4">
    <location>
        <position position="535"/>
    </location>
</feature>
<keyword evidence="3" id="KW-0378">Hydrolase</keyword>
<comment type="similarity">
    <text evidence="1">Belongs to the poly(ADP-ribose) glycohydrolase family.</text>
</comment>
<dbReference type="STRING" id="2018661.A0A2A2JRA3"/>
<evidence type="ECO:0000259" key="8">
    <source>
        <dbReference type="Pfam" id="PF20811"/>
    </source>
</evidence>
<dbReference type="AlphaFoldDB" id="A0A2A2JRA3"/>
<dbReference type="GO" id="GO:0005737">
    <property type="term" value="C:cytoplasm"/>
    <property type="evidence" value="ECO:0007669"/>
    <property type="project" value="TreeGrafter"/>
</dbReference>
<dbReference type="InterPro" id="IPR007724">
    <property type="entry name" value="Poly_GlycHdrlase"/>
</dbReference>
<protein>
    <recommendedName>
        <fullName evidence="2">poly(ADP-ribose) glycohydrolase</fullName>
        <ecNumber evidence="2">3.2.1.143</ecNumber>
    </recommendedName>
</protein>
<gene>
    <name evidence="9" type="ORF">WR25_24531</name>
</gene>
<dbReference type="PANTHER" id="PTHR12837:SF15">
    <property type="entry name" value="POLY(ADP-RIBOSE) GLYCOHYDROLASE"/>
    <property type="match status" value="1"/>
</dbReference>
<sequence length="796" mass="91279">MAEEMADWVFDDENLDEEFKIEKIEAKMEVEVEIKTEKVEPELGKDVKIEQPLNESAVPEDSFNSTRNTSISNSNEVVEDSIISMNETNGSNETVPETPPQLNLNPNLNGNKERLSDFVAPSPTLIKRGPSSPLKSGTSPQIKMPKLLMKEDSFEQDPIIVPKPVEMEIQCSTSSQKKSQQPQIDPDLKILNSLKKITQEPPKISQESSEKSSDPEKDKAKKDLRKVAKQDIDQIVQQYEDSLIQDLPNLAEPNKDNLVLVNVDRTDIENYLKPIPNLNLKDSNLFVLNEFPAIPWMKRIDQATGQLDHSLYWRRVMNRIDSFLVLDEKFTILQDLKYLFTRMMSSKQLCNMLFPAFESLYLSMSSDEKRSIVKTIREMLRLVKKAPELFPEGIPLLRTTPVWDVDLKYPTTSICDRSVTLSQEQCACLMACAFFGMFSEDTPEQKYFNFFNVTHLMQDTQPLSGRKLRFLLEYFMKIVKEMPRGVVTFRRISYGKCLDIPEIEKKMDKTMVSDCILYADSTLIIEDQVGHRQMDFANEFIGGGVLGQHGSAQEEIRFLLCPEMIVSCFLCEKMDPRETIQIIGAQRFSSYSGYGHTLNWKQYDNFGKEKTRNEFGLVLREKLIFIDLICYFKKLKHRFLTDFLKIFFFRRINNIMIAIDAICYRRNVNKQFDANDINRDLIKCIAGFEDGQPNAALRRPVATGFWGCGAFSGNPQFKALLQILAGSLTNSPLSFSTFGQPQFANQLQHIYQALCRRNVSAHVLYQILLDYKTSMGTTPSVFTHVMQASKKYTGID</sequence>
<dbReference type="PANTHER" id="PTHR12837">
    <property type="entry name" value="POLY ADP-RIBOSE GLYCOHYDROLASE"/>
    <property type="match status" value="1"/>
</dbReference>
<evidence type="ECO:0000256" key="6">
    <source>
        <dbReference type="SAM" id="MobiDB-lite"/>
    </source>
</evidence>
<dbReference type="Pfam" id="PF05028">
    <property type="entry name" value="PARG_cat_C"/>
    <property type="match status" value="2"/>
</dbReference>
<dbReference type="InterPro" id="IPR048362">
    <property type="entry name" value="PARG_helical"/>
</dbReference>
<evidence type="ECO:0000256" key="5">
    <source>
        <dbReference type="PIRSR" id="PIRSR607724-2"/>
    </source>
</evidence>
<evidence type="ECO:0000256" key="1">
    <source>
        <dbReference type="ARBA" id="ARBA00009545"/>
    </source>
</evidence>
<feature type="region of interest" description="Disordered" evidence="6">
    <location>
        <begin position="197"/>
        <end position="225"/>
    </location>
</feature>
<dbReference type="GO" id="GO:0005634">
    <property type="term" value="C:nucleus"/>
    <property type="evidence" value="ECO:0007669"/>
    <property type="project" value="TreeGrafter"/>
</dbReference>
<evidence type="ECO:0000313" key="9">
    <source>
        <dbReference type="EMBL" id="PAV64173.1"/>
    </source>
</evidence>
<feature type="active site" evidence="4">
    <location>
        <position position="555"/>
    </location>
</feature>
<dbReference type="EMBL" id="LIAE01010271">
    <property type="protein sequence ID" value="PAV64173.1"/>
    <property type="molecule type" value="Genomic_DNA"/>
</dbReference>
<evidence type="ECO:0000259" key="7">
    <source>
        <dbReference type="Pfam" id="PF05028"/>
    </source>
</evidence>
<dbReference type="Pfam" id="PF20811">
    <property type="entry name" value="PARG_cat_N"/>
    <property type="match status" value="1"/>
</dbReference>
<feature type="region of interest" description="Disordered" evidence="6">
    <location>
        <begin position="46"/>
        <end position="141"/>
    </location>
</feature>
<dbReference type="OrthoDB" id="1937899at2759"/>
<dbReference type="GO" id="GO:1990966">
    <property type="term" value="P:ATP generation from poly-ADP-D-ribose"/>
    <property type="evidence" value="ECO:0007669"/>
    <property type="project" value="TreeGrafter"/>
</dbReference>
<feature type="binding site" evidence="5">
    <location>
        <position position="594"/>
    </location>
    <ligand>
        <name>substrate</name>
    </ligand>
</feature>
<feature type="binding site" evidence="5">
    <location>
        <position position="538"/>
    </location>
    <ligand>
        <name>substrate</name>
    </ligand>
</feature>
<dbReference type="GO" id="GO:0005975">
    <property type="term" value="P:carbohydrate metabolic process"/>
    <property type="evidence" value="ECO:0007669"/>
    <property type="project" value="InterPro"/>
</dbReference>
<feature type="compositionally biased region" description="Low complexity" evidence="6">
    <location>
        <begin position="100"/>
        <end position="110"/>
    </location>
</feature>
<feature type="compositionally biased region" description="Low complexity" evidence="6">
    <location>
        <begin position="62"/>
        <end position="75"/>
    </location>
</feature>
<dbReference type="GO" id="GO:0004649">
    <property type="term" value="F:poly(ADP-ribose) glycohydrolase activity"/>
    <property type="evidence" value="ECO:0007669"/>
    <property type="project" value="UniProtKB-EC"/>
</dbReference>
<keyword evidence="10" id="KW-1185">Reference proteome</keyword>